<keyword evidence="2" id="KW-1185">Reference proteome</keyword>
<organism evidence="1 2">
    <name type="scientific">Winogradskyella sediminis</name>
    <dbReference type="NCBI Taxonomy" id="1382466"/>
    <lineage>
        <taxon>Bacteria</taxon>
        <taxon>Pseudomonadati</taxon>
        <taxon>Bacteroidota</taxon>
        <taxon>Flavobacteriia</taxon>
        <taxon>Flavobacteriales</taxon>
        <taxon>Flavobacteriaceae</taxon>
        <taxon>Winogradskyella</taxon>
    </lineage>
</organism>
<evidence type="ECO:0000313" key="2">
    <source>
        <dbReference type="Proteomes" id="UP000198963"/>
    </source>
</evidence>
<dbReference type="AlphaFoldDB" id="A0A1H1NFK8"/>
<sequence>MTSVFKTQACTGYLYQTKPKTMNILLKLIVITVINVLSFQLESQETHAITVSVEGVSSNKGQMFIALYNAETRFLESSYKGTASAIENNKCVVTFNDIPKGVYAVSIFHDENSNGKLDTNFLGIPKEDYGCSNNAKGFMGPPEWSDAKFELKANKTINISL</sequence>
<dbReference type="InterPro" id="IPR018673">
    <property type="entry name" value="DUF2141"/>
</dbReference>
<dbReference type="Proteomes" id="UP000198963">
    <property type="component" value="Chromosome I"/>
</dbReference>
<evidence type="ECO:0000313" key="1">
    <source>
        <dbReference type="EMBL" id="SDR97754.1"/>
    </source>
</evidence>
<protein>
    <submittedName>
        <fullName evidence="1">Uncharacterized conserved protein, DUF2141 family</fullName>
    </submittedName>
</protein>
<name>A0A1H1NFK8_9FLAO</name>
<dbReference type="EMBL" id="LT629774">
    <property type="protein sequence ID" value="SDR97754.1"/>
    <property type="molecule type" value="Genomic_DNA"/>
</dbReference>
<reference evidence="1 2" key="1">
    <citation type="submission" date="2016-10" db="EMBL/GenBank/DDBJ databases">
        <authorList>
            <person name="Varghese N."/>
            <person name="Submissions S."/>
        </authorList>
    </citation>
    <scope>NUCLEOTIDE SEQUENCE [LARGE SCALE GENOMIC DNA]</scope>
    <source>
        <strain evidence="1 2">RHA_55</strain>
    </source>
</reference>
<accession>A0A1H1NFK8</accession>
<dbReference type="Pfam" id="PF09912">
    <property type="entry name" value="DUF2141"/>
    <property type="match status" value="1"/>
</dbReference>
<dbReference type="STRING" id="1249933.SAMN04489797_0588"/>
<proteinExistence type="predicted"/>
<gene>
    <name evidence="1" type="ORF">SAMN04489797_0588</name>
</gene>